<sequence>MDPSNIAKSLEYDTDFSSEVDDDFLDQDFRISDRENDELDGILAFDTDSDFNENNEIDFLLPEINVIDEISDDEHRPSSPKDEDRISLISIFNNIGDKSKQDTFLGGLIHLKPVSRQRSRNGSRPNKTCSVQYEVRLGINVISVCKKAFCSIFGMGKTAVDRIKYEPDFWAVYNEDREIVTMKPRVKYPYFAKYFASNFNISFAYPRLDTYQTCDQLLKSIQNETNAEEKASLNVEKEVHLRKAQVFYTYLKQLSAEAKENNSIIDVLSFDFQQNMPLSRITSGDVFYKRQLWSYNFCIHSASTGKSYYFMYNQTVARKGQNEFLACDRCFGHIEKARRKVETVFLPEEYEKLVSETNITNKEKEKFTIMAYRYVEYNRNEGLYCGTSGNSTIREHYNMEKNGEILL</sequence>
<dbReference type="OrthoDB" id="6781428at2759"/>
<evidence type="ECO:0000313" key="1">
    <source>
        <dbReference type="EMBL" id="KAF0749605.1"/>
    </source>
</evidence>
<proteinExistence type="predicted"/>
<gene>
    <name evidence="1" type="ORF">FWK35_00019783</name>
</gene>
<dbReference type="EMBL" id="VUJU01006032">
    <property type="protein sequence ID" value="KAF0749605.1"/>
    <property type="molecule type" value="Genomic_DNA"/>
</dbReference>
<organism evidence="1 2">
    <name type="scientific">Aphis craccivora</name>
    <name type="common">Cowpea aphid</name>
    <dbReference type="NCBI Taxonomy" id="307492"/>
    <lineage>
        <taxon>Eukaryota</taxon>
        <taxon>Metazoa</taxon>
        <taxon>Ecdysozoa</taxon>
        <taxon>Arthropoda</taxon>
        <taxon>Hexapoda</taxon>
        <taxon>Insecta</taxon>
        <taxon>Pterygota</taxon>
        <taxon>Neoptera</taxon>
        <taxon>Paraneoptera</taxon>
        <taxon>Hemiptera</taxon>
        <taxon>Sternorrhyncha</taxon>
        <taxon>Aphidomorpha</taxon>
        <taxon>Aphidoidea</taxon>
        <taxon>Aphididae</taxon>
        <taxon>Aphidini</taxon>
        <taxon>Aphis</taxon>
        <taxon>Aphis</taxon>
    </lineage>
</organism>
<keyword evidence="2" id="KW-1185">Reference proteome</keyword>
<comment type="caution">
    <text evidence="1">The sequence shown here is derived from an EMBL/GenBank/DDBJ whole genome shotgun (WGS) entry which is preliminary data.</text>
</comment>
<dbReference type="AlphaFoldDB" id="A0A6G0Y5S8"/>
<dbReference type="Proteomes" id="UP000478052">
    <property type="component" value="Unassembled WGS sequence"/>
</dbReference>
<evidence type="ECO:0000313" key="2">
    <source>
        <dbReference type="Proteomes" id="UP000478052"/>
    </source>
</evidence>
<accession>A0A6G0Y5S8</accession>
<dbReference type="PANTHER" id="PTHR10773">
    <property type="entry name" value="DNA-DIRECTED RNA POLYMERASES I, II, AND III SUBUNIT RPABC2"/>
    <property type="match status" value="1"/>
</dbReference>
<dbReference type="PANTHER" id="PTHR10773:SF19">
    <property type="match status" value="1"/>
</dbReference>
<protein>
    <submittedName>
        <fullName evidence="1">NAD-dependent protein deacetylase Sir2B-like</fullName>
    </submittedName>
</protein>
<name>A0A6G0Y5S8_APHCR</name>
<reference evidence="1 2" key="1">
    <citation type="submission" date="2019-08" db="EMBL/GenBank/DDBJ databases">
        <title>Whole genome of Aphis craccivora.</title>
        <authorList>
            <person name="Voronova N.V."/>
            <person name="Shulinski R.S."/>
            <person name="Bandarenka Y.V."/>
            <person name="Zhorov D.G."/>
            <person name="Warner D."/>
        </authorList>
    </citation>
    <scope>NUCLEOTIDE SEQUENCE [LARGE SCALE GENOMIC DNA]</scope>
    <source>
        <strain evidence="1">180601</strain>
        <tissue evidence="1">Whole Body</tissue>
    </source>
</reference>